<dbReference type="PROSITE" id="PS50112">
    <property type="entry name" value="PAS"/>
    <property type="match status" value="1"/>
</dbReference>
<dbReference type="GO" id="GO:0000156">
    <property type="term" value="F:phosphorelay response regulator activity"/>
    <property type="evidence" value="ECO:0007669"/>
    <property type="project" value="InterPro"/>
</dbReference>
<dbReference type="SUPFAM" id="SSF47384">
    <property type="entry name" value="Homodimeric domain of signal transducing histidine kinase"/>
    <property type="match status" value="1"/>
</dbReference>
<dbReference type="CDD" id="cd00130">
    <property type="entry name" value="PAS"/>
    <property type="match status" value="1"/>
</dbReference>
<keyword evidence="8" id="KW-0145">Chemotaxis</keyword>
<feature type="compositionally biased region" description="Polar residues" evidence="10">
    <location>
        <begin position="1198"/>
        <end position="1220"/>
    </location>
</feature>
<dbReference type="GO" id="GO:0000155">
    <property type="term" value="F:phosphorelay sensor kinase activity"/>
    <property type="evidence" value="ECO:0007669"/>
    <property type="project" value="InterPro"/>
</dbReference>
<evidence type="ECO:0000256" key="4">
    <source>
        <dbReference type="ARBA" id="ARBA00022741"/>
    </source>
</evidence>
<dbReference type="PROSITE" id="PS50122">
    <property type="entry name" value="CHEB"/>
    <property type="match status" value="1"/>
</dbReference>
<dbReference type="SMART" id="SM00388">
    <property type="entry name" value="HisKA"/>
    <property type="match status" value="1"/>
</dbReference>
<dbReference type="PROSITE" id="PS50109">
    <property type="entry name" value="HIS_KIN"/>
    <property type="match status" value="1"/>
</dbReference>
<keyword evidence="3 16" id="KW-0808">Transferase</keyword>
<dbReference type="SUPFAM" id="SSF53335">
    <property type="entry name" value="S-adenosyl-L-methionine-dependent methyltransferases"/>
    <property type="match status" value="1"/>
</dbReference>
<dbReference type="GO" id="GO:0032259">
    <property type="term" value="P:methylation"/>
    <property type="evidence" value="ECO:0007669"/>
    <property type="project" value="UniProtKB-KW"/>
</dbReference>
<dbReference type="Pfam" id="PF03705">
    <property type="entry name" value="CheR_N"/>
    <property type="match status" value="1"/>
</dbReference>
<evidence type="ECO:0000259" key="14">
    <source>
        <dbReference type="PROSITE" id="PS50122"/>
    </source>
</evidence>
<name>A0A7W5FKW3_9BACL</name>
<dbReference type="EMBL" id="JACHXK010000001">
    <property type="protein sequence ID" value="MBB3108595.1"/>
    <property type="molecule type" value="Genomic_DNA"/>
</dbReference>
<keyword evidence="7" id="KW-0902">Two-component regulatory system</keyword>
<feature type="active site" evidence="8">
    <location>
        <position position="42"/>
    </location>
</feature>
<keyword evidence="5" id="KW-0418">Kinase</keyword>
<evidence type="ECO:0000259" key="15">
    <source>
        <dbReference type="PROSITE" id="PS50123"/>
    </source>
</evidence>
<comment type="catalytic activity">
    <reaction evidence="1">
        <text>ATP + protein L-histidine = ADP + protein N-phospho-L-histidine.</text>
        <dbReference type="EC" id="2.7.13.3"/>
    </reaction>
</comment>
<dbReference type="Gene3D" id="3.40.50.180">
    <property type="entry name" value="Methylesterase CheB, C-terminal domain"/>
    <property type="match status" value="1"/>
</dbReference>
<dbReference type="SMART" id="SM00138">
    <property type="entry name" value="MeTrc"/>
    <property type="match status" value="1"/>
</dbReference>
<dbReference type="InterPro" id="IPR003661">
    <property type="entry name" value="HisK_dim/P_dom"/>
</dbReference>
<evidence type="ECO:0000313" key="16">
    <source>
        <dbReference type="EMBL" id="MBB3108595.1"/>
    </source>
</evidence>
<dbReference type="GO" id="GO:0005524">
    <property type="term" value="F:ATP binding"/>
    <property type="evidence" value="ECO:0007669"/>
    <property type="project" value="UniProtKB-KW"/>
</dbReference>
<dbReference type="GO" id="GO:0008984">
    <property type="term" value="F:protein-glutamate methylesterase activity"/>
    <property type="evidence" value="ECO:0007669"/>
    <property type="project" value="InterPro"/>
</dbReference>
<dbReference type="Gene3D" id="3.30.565.10">
    <property type="entry name" value="Histidine kinase-like ATPase, C-terminal domain"/>
    <property type="match status" value="1"/>
</dbReference>
<keyword evidence="16" id="KW-0489">Methyltransferase</keyword>
<dbReference type="InterPro" id="IPR000700">
    <property type="entry name" value="PAS-assoc_C"/>
</dbReference>
<dbReference type="CDD" id="cd16434">
    <property type="entry name" value="CheB-CheR_fusion"/>
    <property type="match status" value="1"/>
</dbReference>
<feature type="domain" description="PAC" evidence="13">
    <location>
        <begin position="914"/>
        <end position="967"/>
    </location>
</feature>
<evidence type="ECO:0000313" key="17">
    <source>
        <dbReference type="Proteomes" id="UP000570361"/>
    </source>
</evidence>
<keyword evidence="6" id="KW-0067">ATP-binding</keyword>
<feature type="domain" description="CheR-type methyltransferase" evidence="15">
    <location>
        <begin position="219"/>
        <end position="462"/>
    </location>
</feature>
<dbReference type="GO" id="GO:0005737">
    <property type="term" value="C:cytoplasm"/>
    <property type="evidence" value="ECO:0007669"/>
    <property type="project" value="InterPro"/>
</dbReference>
<dbReference type="InterPro" id="IPR000014">
    <property type="entry name" value="PAS"/>
</dbReference>
<dbReference type="NCBIfam" id="TIGR00229">
    <property type="entry name" value="sensory_box"/>
    <property type="match status" value="1"/>
</dbReference>
<dbReference type="InterPro" id="IPR036890">
    <property type="entry name" value="HATPase_C_sf"/>
</dbReference>
<dbReference type="GO" id="GO:0006935">
    <property type="term" value="P:chemotaxis"/>
    <property type="evidence" value="ECO:0007669"/>
    <property type="project" value="UniProtKB-UniRule"/>
</dbReference>
<evidence type="ECO:0000259" key="11">
    <source>
        <dbReference type="PROSITE" id="PS50109"/>
    </source>
</evidence>
<dbReference type="Pfam" id="PF01339">
    <property type="entry name" value="CheB_methylest"/>
    <property type="match status" value="1"/>
</dbReference>
<organism evidence="16 17">
    <name type="scientific">Paenibacillus phyllosphaerae</name>
    <dbReference type="NCBI Taxonomy" id="274593"/>
    <lineage>
        <taxon>Bacteria</taxon>
        <taxon>Bacillati</taxon>
        <taxon>Bacillota</taxon>
        <taxon>Bacilli</taxon>
        <taxon>Bacillales</taxon>
        <taxon>Paenibacillaceae</taxon>
        <taxon>Paenibacillus</taxon>
    </lineage>
</organism>
<dbReference type="SMART" id="SM00387">
    <property type="entry name" value="HATPase_c"/>
    <property type="match status" value="1"/>
</dbReference>
<feature type="domain" description="Histidine kinase" evidence="11">
    <location>
        <begin position="980"/>
        <end position="1183"/>
    </location>
</feature>
<evidence type="ECO:0000256" key="10">
    <source>
        <dbReference type="SAM" id="MobiDB-lite"/>
    </source>
</evidence>
<dbReference type="CDD" id="cd00082">
    <property type="entry name" value="HisKA"/>
    <property type="match status" value="1"/>
</dbReference>
<dbReference type="SUPFAM" id="SSF47757">
    <property type="entry name" value="Chemotaxis receptor methyltransferase CheR, N-terminal domain"/>
    <property type="match status" value="1"/>
</dbReference>
<dbReference type="EC" id="2.7.13.3" evidence="2"/>
<dbReference type="SUPFAM" id="SSF55874">
    <property type="entry name" value="ATPase domain of HSP90 chaperone/DNA topoisomerase II/histidine kinase"/>
    <property type="match status" value="1"/>
</dbReference>
<dbReference type="Gene3D" id="1.10.287.130">
    <property type="match status" value="1"/>
</dbReference>
<dbReference type="InterPro" id="IPR001610">
    <property type="entry name" value="PAC"/>
</dbReference>
<evidence type="ECO:0000256" key="1">
    <source>
        <dbReference type="ARBA" id="ARBA00000085"/>
    </source>
</evidence>
<dbReference type="InterPro" id="IPR022642">
    <property type="entry name" value="CheR_C"/>
</dbReference>
<dbReference type="InterPro" id="IPR005467">
    <property type="entry name" value="His_kinase_dom"/>
</dbReference>
<feature type="domain" description="CheB-type methylesterase" evidence="14">
    <location>
        <begin position="8"/>
        <end position="184"/>
    </location>
</feature>
<feature type="domain" description="PAS" evidence="12">
    <location>
        <begin position="843"/>
        <end position="890"/>
    </location>
</feature>
<dbReference type="SMART" id="SM00086">
    <property type="entry name" value="PAC"/>
    <property type="match status" value="2"/>
</dbReference>
<dbReference type="Pfam" id="PF01739">
    <property type="entry name" value="CheR"/>
    <property type="match status" value="1"/>
</dbReference>
<dbReference type="InterPro" id="IPR035965">
    <property type="entry name" value="PAS-like_dom_sf"/>
</dbReference>
<dbReference type="InterPro" id="IPR003594">
    <property type="entry name" value="HATPase_dom"/>
</dbReference>
<dbReference type="Gene3D" id="3.40.50.150">
    <property type="entry name" value="Vaccinia Virus protein VP39"/>
    <property type="match status" value="1"/>
</dbReference>
<dbReference type="Pfam" id="PF02518">
    <property type="entry name" value="HATPase_c"/>
    <property type="match status" value="1"/>
</dbReference>
<dbReference type="AlphaFoldDB" id="A0A7W5FKW3"/>
<feature type="active site" evidence="8">
    <location>
        <position position="133"/>
    </location>
</feature>
<dbReference type="InterPro" id="IPR000673">
    <property type="entry name" value="Sig_transdc_resp-reg_Me-estase"/>
</dbReference>
<gene>
    <name evidence="16" type="ORF">FHS18_000623</name>
</gene>
<proteinExistence type="predicted"/>
<comment type="caution">
    <text evidence="16">The sequence shown here is derived from an EMBL/GenBank/DDBJ whole genome shotgun (WGS) entry which is preliminary data.</text>
</comment>
<dbReference type="InterPro" id="IPR036097">
    <property type="entry name" value="HisK_dim/P_sf"/>
</dbReference>
<dbReference type="PRINTS" id="PR00996">
    <property type="entry name" value="CHERMTFRASE"/>
</dbReference>
<dbReference type="InterPro" id="IPR035909">
    <property type="entry name" value="CheB_C"/>
</dbReference>
<evidence type="ECO:0000259" key="13">
    <source>
        <dbReference type="PROSITE" id="PS50113"/>
    </source>
</evidence>
<dbReference type="PROSITE" id="PS50113">
    <property type="entry name" value="PAC"/>
    <property type="match status" value="2"/>
</dbReference>
<dbReference type="SUPFAM" id="SSF52738">
    <property type="entry name" value="Methylesterase CheB, C-terminal domain"/>
    <property type="match status" value="1"/>
</dbReference>
<evidence type="ECO:0000256" key="8">
    <source>
        <dbReference type="PROSITE-ProRule" id="PRU00050"/>
    </source>
</evidence>
<dbReference type="InterPro" id="IPR029063">
    <property type="entry name" value="SAM-dependent_MTases_sf"/>
</dbReference>
<dbReference type="RefSeq" id="WP_246427407.1">
    <property type="nucleotide sequence ID" value="NZ_JACHXK010000001.1"/>
</dbReference>
<dbReference type="SUPFAM" id="SSF55785">
    <property type="entry name" value="PYP-like sensor domain (PAS domain)"/>
    <property type="match status" value="1"/>
</dbReference>
<feature type="active site" evidence="8">
    <location>
        <position position="15"/>
    </location>
</feature>
<feature type="domain" description="PAC" evidence="13">
    <location>
        <begin position="796"/>
        <end position="846"/>
    </location>
</feature>
<dbReference type="Gene3D" id="3.30.450.20">
    <property type="entry name" value="PAS domain"/>
    <property type="match status" value="2"/>
</dbReference>
<reference evidence="16 17" key="1">
    <citation type="submission" date="2020-08" db="EMBL/GenBank/DDBJ databases">
        <title>Genomic Encyclopedia of Type Strains, Phase III (KMG-III): the genomes of soil and plant-associated and newly described type strains.</title>
        <authorList>
            <person name="Whitman W."/>
        </authorList>
    </citation>
    <scope>NUCLEOTIDE SEQUENCE [LARGE SCALE GENOMIC DNA]</scope>
    <source>
        <strain evidence="16 17">CECT 5862</strain>
    </source>
</reference>
<keyword evidence="17" id="KW-1185">Reference proteome</keyword>
<sequence length="1220" mass="137246">MMGEQEIRVVGIGASAGGLEGLKTLFREVGSDTGLAFVIVQHLSPHYKSLMNEILSKQTDMPIQVVEEGIEVASNSIYLAPPRKLVRIHQDKLYLEDPEAGEIHFPIDYFLQSLASGRGSEGIGIILSGTGTDGTKGIAALKRSRGIVIVQNEATAKFDGMPRSAIQSGQVDYVLSPEGIAAKLNYPATLIPSPSSIGDHEVGTEDEKDEIVSSILDRIRIATNIDFSYYKRSSLMRRIEKRMHATNSPNVARYYKYFNENEDELAALRKDLLIHVTNFFRDPEAFGIMAEQVLPQIIETKSQEKEIRVWTAGCSTGEEAYSLAMLITEQLDKISDGASFTVRIFATDVDKQSIEYANFGVYPTSIEGTVNAERLARFFVKQGDTYQVSKELRRMVVFAPHNLIKDPPFSNLDLITCRNMLIYLEGDMQSKVLSLFHFALNPSGFLFLGPSETIGRLNHLFEPYNSKWNFFQHRAYRFGVGGQPLHIEAKGASASKPENLTKRMVKEMPKSIETRRSDELYATLVSEHMPPSILIDENLDVKHITGKMQPYLSPMEGKPSWNIHKMLDPRLAMTIVTAVSKLRNGGAEVVLKHARYESFFGSGEVNITVRPFSQLNRQFQGMLIVLFEPSEREESHASIVDSIEVDENVRRQMIWLEQQLRLTEEKLQATIEELETSGEELQSTNEELIASNEELQSTNEELQAVNEELVTINAEYQYKIQELTELNNDMDNFLVSTKIGTIFLDTQLCIRRFTPAVTKEINLLDVDYGRPFSHISHNFYYNDFMKDAGKVLKTLKSTEKEVKSKSGRWYSIRIMPYRTTELFTKGVILTFVDITELKKINEDLLKLSYATDQSPSVVVITDLDGSIVFANRTFHTISSYSKEETIGNHLSMLNDWSSAGVEFAEIWRKLQAGQTWEGEVSGMARDGSTYWEKAKLHPIIKKGRTIYYMKMSEVITERKEAEEMLRKSEMLSAIGQLAAGIAHEIRNPLTSLKGFTKLMKEDNKRNYISIMTMELERIDQIVSELLILAKPQAAEFQVTSLYSVLSDVVMLLETQAIMSNIQIEMHSEPGVFLVEGIANQLKQVFINLLKNGIEAMQGGGTIRIHSGVINGNMVWTSVKDEGGGIPAEMLNRLGEPFYSTKTKGTGLGLMMSYKIIENHQGKLYYESEMGIGTTANVGLPLLEAKQVSEEDIEAQPDPKSQTQPQMEPQTLVSNQTSETH</sequence>
<dbReference type="Pfam" id="PF13426">
    <property type="entry name" value="PAS_9"/>
    <property type="match status" value="1"/>
</dbReference>
<dbReference type="Pfam" id="PF13596">
    <property type="entry name" value="PAS_10"/>
    <property type="match status" value="1"/>
</dbReference>
<dbReference type="GO" id="GO:0008757">
    <property type="term" value="F:S-adenosylmethionine-dependent methyltransferase activity"/>
    <property type="evidence" value="ECO:0007669"/>
    <property type="project" value="InterPro"/>
</dbReference>
<protein>
    <recommendedName>
        <fullName evidence="2">histidine kinase</fullName>
        <ecNumber evidence="2">2.7.13.3</ecNumber>
    </recommendedName>
</protein>
<feature type="region of interest" description="Disordered" evidence="10">
    <location>
        <begin position="1186"/>
        <end position="1220"/>
    </location>
</feature>
<evidence type="ECO:0000256" key="9">
    <source>
        <dbReference type="SAM" id="Coils"/>
    </source>
</evidence>
<evidence type="ECO:0000256" key="3">
    <source>
        <dbReference type="ARBA" id="ARBA00022679"/>
    </source>
</evidence>
<keyword evidence="8 16" id="KW-0378">Hydrolase</keyword>
<dbReference type="Pfam" id="PF00512">
    <property type="entry name" value="HisKA"/>
    <property type="match status" value="1"/>
</dbReference>
<dbReference type="PROSITE" id="PS50123">
    <property type="entry name" value="CHER"/>
    <property type="match status" value="1"/>
</dbReference>
<evidence type="ECO:0000259" key="12">
    <source>
        <dbReference type="PROSITE" id="PS50112"/>
    </source>
</evidence>
<keyword evidence="4" id="KW-0547">Nucleotide-binding</keyword>
<dbReference type="InterPro" id="IPR000780">
    <property type="entry name" value="CheR_MeTrfase"/>
</dbReference>
<dbReference type="Proteomes" id="UP000570361">
    <property type="component" value="Unassembled WGS sequence"/>
</dbReference>
<evidence type="ECO:0000256" key="6">
    <source>
        <dbReference type="ARBA" id="ARBA00022840"/>
    </source>
</evidence>
<feature type="coiled-coil region" evidence="9">
    <location>
        <begin position="657"/>
        <end position="715"/>
    </location>
</feature>
<evidence type="ECO:0000256" key="5">
    <source>
        <dbReference type="ARBA" id="ARBA00022777"/>
    </source>
</evidence>
<dbReference type="SMART" id="SM00091">
    <property type="entry name" value="PAS"/>
    <property type="match status" value="1"/>
</dbReference>
<accession>A0A7W5FKW3</accession>
<evidence type="ECO:0000256" key="7">
    <source>
        <dbReference type="ARBA" id="ARBA00023012"/>
    </source>
</evidence>
<dbReference type="InterPro" id="IPR022641">
    <property type="entry name" value="CheR_N"/>
</dbReference>
<dbReference type="InterPro" id="IPR050903">
    <property type="entry name" value="Bact_Chemotaxis_MeTrfase"/>
</dbReference>
<dbReference type="PANTHER" id="PTHR24422">
    <property type="entry name" value="CHEMOTAXIS PROTEIN METHYLTRANSFERASE"/>
    <property type="match status" value="1"/>
</dbReference>
<keyword evidence="9" id="KW-0175">Coiled coil</keyword>
<evidence type="ECO:0000256" key="2">
    <source>
        <dbReference type="ARBA" id="ARBA00012438"/>
    </source>
</evidence>